<dbReference type="InterPro" id="IPR004839">
    <property type="entry name" value="Aminotransferase_I/II_large"/>
</dbReference>
<name>X0UMC1_9ZZZZ</name>
<dbReference type="PANTHER" id="PTHR43510">
    <property type="entry name" value="AMINOTRANSFERASE FUNCTION, HYPOTHETICAL (EUROFUNG)"/>
    <property type="match status" value="1"/>
</dbReference>
<dbReference type="GO" id="GO:0003824">
    <property type="term" value="F:catalytic activity"/>
    <property type="evidence" value="ECO:0007669"/>
    <property type="project" value="InterPro"/>
</dbReference>
<gene>
    <name evidence="2" type="ORF">S01H1_44380</name>
</gene>
<dbReference type="AlphaFoldDB" id="X0UMC1"/>
<dbReference type="InterPro" id="IPR004838">
    <property type="entry name" value="NHTrfase_class1_PyrdxlP-BS"/>
</dbReference>
<dbReference type="SUPFAM" id="SSF53383">
    <property type="entry name" value="PLP-dependent transferases"/>
    <property type="match status" value="1"/>
</dbReference>
<dbReference type="PROSITE" id="PS00105">
    <property type="entry name" value="AA_TRANSFER_CLASS_1"/>
    <property type="match status" value="1"/>
</dbReference>
<dbReference type="InterPro" id="IPR015424">
    <property type="entry name" value="PyrdxlP-dep_Trfase"/>
</dbReference>
<proteinExistence type="predicted"/>
<dbReference type="InterPro" id="IPR015421">
    <property type="entry name" value="PyrdxlP-dep_Trfase_major"/>
</dbReference>
<dbReference type="GO" id="GO:0030170">
    <property type="term" value="F:pyridoxal phosphate binding"/>
    <property type="evidence" value="ECO:0007669"/>
    <property type="project" value="InterPro"/>
</dbReference>
<feature type="non-terminal residue" evidence="2">
    <location>
        <position position="1"/>
    </location>
</feature>
<organism evidence="2">
    <name type="scientific">marine sediment metagenome</name>
    <dbReference type="NCBI Taxonomy" id="412755"/>
    <lineage>
        <taxon>unclassified sequences</taxon>
        <taxon>metagenomes</taxon>
        <taxon>ecological metagenomes</taxon>
    </lineage>
</organism>
<reference evidence="2" key="1">
    <citation type="journal article" date="2014" name="Front. Microbiol.">
        <title>High frequency of phylogenetically diverse reductive dehalogenase-homologous genes in deep subseafloor sedimentary metagenomes.</title>
        <authorList>
            <person name="Kawai M."/>
            <person name="Futagami T."/>
            <person name="Toyoda A."/>
            <person name="Takaki Y."/>
            <person name="Nishi S."/>
            <person name="Hori S."/>
            <person name="Arai W."/>
            <person name="Tsubouchi T."/>
            <person name="Morono Y."/>
            <person name="Uchiyama I."/>
            <person name="Ito T."/>
            <person name="Fujiyama A."/>
            <person name="Inagaki F."/>
            <person name="Takami H."/>
        </authorList>
    </citation>
    <scope>NUCLEOTIDE SEQUENCE</scope>
    <source>
        <strain evidence="2">Expedition CK06-06</strain>
    </source>
</reference>
<feature type="domain" description="Aminotransferase class I/classII large" evidence="1">
    <location>
        <begin position="4"/>
        <end position="186"/>
    </location>
</feature>
<comment type="caution">
    <text evidence="2">The sequence shown here is derived from an EMBL/GenBank/DDBJ whole genome shotgun (WGS) entry which is preliminary data.</text>
</comment>
<sequence length="200" mass="22054">SCRGAGATLIVDEVYLDAAHLNGKQPLWTAASVADNVIATNSLTKVYGLGGLRMGWLLTNPELAERARSIMDLLSVNNAAPASMLALRAFAQINRLEERFRRIYREGQPAFRRWLAGQSLLTGYPNHGAVFECLRLPEGLSSVRLNELLVAEYETQVVPGRFLGLDDHIRISLTLPENELLTALSRVSEAVGRLVSRKQD</sequence>
<dbReference type="Gene3D" id="3.40.640.10">
    <property type="entry name" value="Type I PLP-dependent aspartate aminotransferase-like (Major domain)"/>
    <property type="match status" value="1"/>
</dbReference>
<dbReference type="Gene3D" id="3.90.1150.10">
    <property type="entry name" value="Aspartate Aminotransferase, domain 1"/>
    <property type="match status" value="1"/>
</dbReference>
<dbReference type="EMBL" id="BARS01028309">
    <property type="protein sequence ID" value="GAG06919.1"/>
    <property type="molecule type" value="Genomic_DNA"/>
</dbReference>
<dbReference type="Pfam" id="PF00155">
    <property type="entry name" value="Aminotran_1_2"/>
    <property type="match status" value="1"/>
</dbReference>
<accession>X0UMC1</accession>
<dbReference type="InterPro" id="IPR015422">
    <property type="entry name" value="PyrdxlP-dep_Trfase_small"/>
</dbReference>
<protein>
    <recommendedName>
        <fullName evidence="1">Aminotransferase class I/classII large domain-containing protein</fullName>
    </recommendedName>
</protein>
<dbReference type="PANTHER" id="PTHR43510:SF1">
    <property type="entry name" value="AMINOTRANSFERASE FUNCTION, HYPOTHETICAL (EUROFUNG)"/>
    <property type="match status" value="1"/>
</dbReference>
<evidence type="ECO:0000313" key="2">
    <source>
        <dbReference type="EMBL" id="GAG06919.1"/>
    </source>
</evidence>
<evidence type="ECO:0000259" key="1">
    <source>
        <dbReference type="Pfam" id="PF00155"/>
    </source>
</evidence>